<feature type="domain" description="Semialdehyde dehydrogenase NAD-binding" evidence="7">
    <location>
        <begin position="14"/>
        <end position="159"/>
    </location>
</feature>
<evidence type="ECO:0000256" key="3">
    <source>
        <dbReference type="ARBA" id="ARBA00022857"/>
    </source>
</evidence>
<accession>A0ABM9WPL8</accession>
<dbReference type="RefSeq" id="WP_006956277.1">
    <property type="nucleotide sequence ID" value="NZ_CH672407.1"/>
</dbReference>
<dbReference type="Pfam" id="PF01118">
    <property type="entry name" value="Semialdhyde_dh"/>
    <property type="match status" value="1"/>
</dbReference>
<feature type="active site" evidence="5 6">
    <location>
        <position position="167"/>
    </location>
</feature>
<evidence type="ECO:0000313" key="8">
    <source>
        <dbReference type="EMBL" id="EAQ32975.1"/>
    </source>
</evidence>
<keyword evidence="5" id="KW-0963">Cytoplasm</keyword>
<dbReference type="Gene3D" id="3.40.50.720">
    <property type="entry name" value="NAD(P)-binding Rossmann-like Domain"/>
    <property type="match status" value="1"/>
</dbReference>
<dbReference type="NCBIfam" id="TIGR01850">
    <property type="entry name" value="argC"/>
    <property type="match status" value="1"/>
</dbReference>
<evidence type="ECO:0000256" key="2">
    <source>
        <dbReference type="ARBA" id="ARBA00022605"/>
    </source>
</evidence>
<dbReference type="SUPFAM" id="SSF55347">
    <property type="entry name" value="Glyceraldehyde-3-phosphate dehydrogenase-like, C-terminal domain"/>
    <property type="match status" value="1"/>
</dbReference>
<dbReference type="Pfam" id="PF22698">
    <property type="entry name" value="Semialdhyde_dhC_1"/>
    <property type="match status" value="1"/>
</dbReference>
<dbReference type="InterPro" id="IPR000706">
    <property type="entry name" value="AGPR_type-1"/>
</dbReference>
<dbReference type="HAMAP" id="MF_00150">
    <property type="entry name" value="ArgC_type1"/>
    <property type="match status" value="1"/>
</dbReference>
<dbReference type="PANTHER" id="PTHR32338">
    <property type="entry name" value="N-ACETYL-GAMMA-GLUTAMYL-PHOSPHATE REDUCTASE, CHLOROPLASTIC-RELATED-RELATED"/>
    <property type="match status" value="1"/>
</dbReference>
<dbReference type="CDD" id="cd23934">
    <property type="entry name" value="AGPR_1_C"/>
    <property type="match status" value="1"/>
</dbReference>
<dbReference type="InterPro" id="IPR036291">
    <property type="entry name" value="NAD(P)-bd_dom_sf"/>
</dbReference>
<comment type="caution">
    <text evidence="8">The sequence shown here is derived from an EMBL/GenBank/DDBJ whole genome shotgun (WGS) entry which is preliminary data.</text>
</comment>
<dbReference type="InterPro" id="IPR023013">
    <property type="entry name" value="AGPR_AS"/>
</dbReference>
<evidence type="ECO:0000313" key="9">
    <source>
        <dbReference type="Proteomes" id="UP000016543"/>
    </source>
</evidence>
<dbReference type="InterPro" id="IPR058924">
    <property type="entry name" value="AGPR_dimerisation_dom"/>
</dbReference>
<reference evidence="8 9" key="1">
    <citation type="submission" date="2006-01" db="EMBL/GenBank/DDBJ databases">
        <authorList>
            <person name="Brettar I."/>
            <person name="Hofle M."/>
            <person name="Ferriera S."/>
            <person name="Johnson J."/>
            <person name="Kravitz S."/>
            <person name="Halpern A."/>
            <person name="Remington K."/>
            <person name="Beeson K."/>
            <person name="Tran B."/>
            <person name="Rogers Y.-H."/>
            <person name="Friedman R."/>
            <person name="Venter J.C."/>
        </authorList>
    </citation>
    <scope>NUCLEOTIDE SEQUENCE [LARGE SCALE GENOMIC DNA]</scope>
    <source>
        <strain evidence="8 9">OS145</strain>
    </source>
</reference>
<comment type="similarity">
    <text evidence="5">Belongs to the NAGSA dehydrogenase family. Type 1 subfamily.</text>
</comment>
<comment type="subcellular location">
    <subcellularLocation>
        <location evidence="5">Cytoplasm</location>
    </subcellularLocation>
</comment>
<dbReference type="EMBL" id="AAMX01000002">
    <property type="protein sequence ID" value="EAQ32975.1"/>
    <property type="molecule type" value="Genomic_DNA"/>
</dbReference>
<evidence type="ECO:0000256" key="5">
    <source>
        <dbReference type="HAMAP-Rule" id="MF_00150"/>
    </source>
</evidence>
<dbReference type="Gene3D" id="3.30.360.10">
    <property type="entry name" value="Dihydrodipicolinate Reductase, domain 2"/>
    <property type="match status" value="1"/>
</dbReference>
<keyword evidence="3 5" id="KW-0521">NADP</keyword>
<evidence type="ECO:0000256" key="4">
    <source>
        <dbReference type="ARBA" id="ARBA00023002"/>
    </source>
</evidence>
<evidence type="ECO:0000256" key="1">
    <source>
        <dbReference type="ARBA" id="ARBA00022571"/>
    </source>
</evidence>
<dbReference type="GO" id="GO:0003942">
    <property type="term" value="F:N-acetyl-gamma-glutamyl-phosphate reductase activity"/>
    <property type="evidence" value="ECO:0007669"/>
    <property type="project" value="UniProtKB-EC"/>
</dbReference>
<name>A0ABM9WPL8_9GAMM</name>
<keyword evidence="1 5" id="KW-0055">Arginine biosynthesis</keyword>
<proteinExistence type="inferred from homology"/>
<evidence type="ECO:0000256" key="6">
    <source>
        <dbReference type="PROSITE-ProRule" id="PRU10010"/>
    </source>
</evidence>
<comment type="catalytic activity">
    <reaction evidence="5">
        <text>N-acetyl-L-glutamate 5-semialdehyde + phosphate + NADP(+) = N-acetyl-L-glutamyl 5-phosphate + NADPH + H(+)</text>
        <dbReference type="Rhea" id="RHEA:21588"/>
        <dbReference type="ChEBI" id="CHEBI:15378"/>
        <dbReference type="ChEBI" id="CHEBI:29123"/>
        <dbReference type="ChEBI" id="CHEBI:43474"/>
        <dbReference type="ChEBI" id="CHEBI:57783"/>
        <dbReference type="ChEBI" id="CHEBI:57936"/>
        <dbReference type="ChEBI" id="CHEBI:58349"/>
        <dbReference type="EC" id="1.2.1.38"/>
    </reaction>
</comment>
<organism evidence="8 9">
    <name type="scientific">Idiomarina baltica OS145</name>
    <dbReference type="NCBI Taxonomy" id="314276"/>
    <lineage>
        <taxon>Bacteria</taxon>
        <taxon>Pseudomonadati</taxon>
        <taxon>Pseudomonadota</taxon>
        <taxon>Gammaproteobacteria</taxon>
        <taxon>Alteromonadales</taxon>
        <taxon>Idiomarinaceae</taxon>
        <taxon>Idiomarina</taxon>
    </lineage>
</organism>
<comment type="pathway">
    <text evidence="5">Amino-acid biosynthesis; L-arginine biosynthesis; N(2)-acetyl-L-ornithine from L-glutamate: step 3/4.</text>
</comment>
<dbReference type="InterPro" id="IPR050085">
    <property type="entry name" value="AGPR"/>
</dbReference>
<comment type="function">
    <text evidence="5">Catalyzes the NADPH-dependent reduction of N-acetyl-5-glutamyl phosphate to yield N-acetyl-L-glutamate 5-semialdehyde.</text>
</comment>
<sequence length="345" mass="37590">MERKQSAKKYSLQNVVVIGASGYAGAELVSLLNDHRLVGELTLYVSEQSHDRDKFIAQLYPRFKGRVDLPLLGLPVGTVTDALANADAVFLCTSHEVSCQWYAQLSQLTATVFDLSGGFRLPTADLYPRFYGFEHPATEALAKAVYGLAEWLDEEFDNARWIAVPGCYPTASLLALKPLAVFNHQINHTVINAVSGVTGAGRSVSLKTQAAELSLQGYKAGVHRHQPEIDYYSGLNTLFLPHLGDFKRGILATITIYFNEAPSQAQLKTVFDVYQASALVHIAEGEYPALNDVVNSGRCHIGWHLNGNALVIFSAIDNLLKGAASQALQCFNLKLGLPSEEGVPL</sequence>
<dbReference type="Proteomes" id="UP000016543">
    <property type="component" value="Unassembled WGS sequence"/>
</dbReference>
<keyword evidence="4 5" id="KW-0560">Oxidoreductase</keyword>
<protein>
    <recommendedName>
        <fullName evidence="5">N-acetyl-gamma-glutamyl-phosphate reductase</fullName>
        <shortName evidence="5">AGPR</shortName>
        <ecNumber evidence="5">1.2.1.38</ecNumber>
    </recommendedName>
    <alternativeName>
        <fullName evidence="5">N-acetyl-glutamate semialdehyde dehydrogenase</fullName>
        <shortName evidence="5">NAGSA dehydrogenase</shortName>
    </alternativeName>
</protein>
<evidence type="ECO:0000259" key="7">
    <source>
        <dbReference type="SMART" id="SM00859"/>
    </source>
</evidence>
<dbReference type="SUPFAM" id="SSF51735">
    <property type="entry name" value="NAD(P)-binding Rossmann-fold domains"/>
    <property type="match status" value="1"/>
</dbReference>
<keyword evidence="2 5" id="KW-0028">Amino-acid biosynthesis</keyword>
<dbReference type="EC" id="1.2.1.38" evidence="5"/>
<dbReference type="InterPro" id="IPR000534">
    <property type="entry name" value="Semialdehyde_DH_NAD-bd"/>
</dbReference>
<keyword evidence="9" id="KW-1185">Reference proteome</keyword>
<dbReference type="PROSITE" id="PS01224">
    <property type="entry name" value="ARGC"/>
    <property type="match status" value="1"/>
</dbReference>
<dbReference type="CDD" id="cd17895">
    <property type="entry name" value="AGPR_1_N"/>
    <property type="match status" value="1"/>
</dbReference>
<gene>
    <name evidence="5" type="primary">argC</name>
    <name evidence="8" type="ORF">OS145_04073</name>
</gene>
<dbReference type="SMART" id="SM00859">
    <property type="entry name" value="Semialdhyde_dh"/>
    <property type="match status" value="1"/>
</dbReference>
<dbReference type="PANTHER" id="PTHR32338:SF10">
    <property type="entry name" value="N-ACETYL-GAMMA-GLUTAMYL-PHOSPHATE REDUCTASE, CHLOROPLASTIC-RELATED"/>
    <property type="match status" value="1"/>
</dbReference>